<dbReference type="EMBL" id="MHCL01000003">
    <property type="protein sequence ID" value="OGY22367.1"/>
    <property type="molecule type" value="Genomic_DNA"/>
</dbReference>
<comment type="pathway">
    <text evidence="2">Glycolipid biosynthesis; glycosylphosphatidylinositol-anchor biosynthesis.</text>
</comment>
<evidence type="ECO:0000313" key="12">
    <source>
        <dbReference type="Proteomes" id="UP000176723"/>
    </source>
</evidence>
<name>A0A1G1W4R1_9BACT</name>
<keyword evidence="4" id="KW-0328">Glycosyltransferase</keyword>
<evidence type="ECO:0000256" key="2">
    <source>
        <dbReference type="ARBA" id="ARBA00004687"/>
    </source>
</evidence>
<accession>A0A1G1W4R1</accession>
<feature type="transmembrane region" description="Helical" evidence="10">
    <location>
        <begin position="172"/>
        <end position="201"/>
    </location>
</feature>
<evidence type="ECO:0000256" key="3">
    <source>
        <dbReference type="ARBA" id="ARBA00022502"/>
    </source>
</evidence>
<dbReference type="GO" id="GO:0000009">
    <property type="term" value="F:alpha-1,6-mannosyltransferase activity"/>
    <property type="evidence" value="ECO:0007669"/>
    <property type="project" value="InterPro"/>
</dbReference>
<dbReference type="STRING" id="1797593.A3A65_04395"/>
<sequence length="382" mass="43551">MDKTNDILRWLLTTLVIWKVVLLAVAAYAIQVIPFKASFPYWETLLAPNGHPLYWSWGNFDGVHYLTIAKAGYIAQFTQAFFPLFPLLMRYLAQLSGSLMSAGLIITHGFWIISFWLFYKLIRIDRGEATARRSVIYLLLFPTAFFFTAIYSESLFLALVLGTFYAARRRKWWLAGLLGAVASATRVFGIFLLPALLVEWYEGRGKKAVYTPLELVSAVLPIVLIASGLFLYMYYLKKTFDDPLMFLTSQPAFGAQRSADKLILLYQVFWRYAKMISTVNPNSLLFLTIVEEAVSGAVFLLLSIIAFKKVRVSYALFGALSYIAPTLTGTFSSFPRYALILFPCFMVLGMVKNRRFQRLWWLISVILLAVNTALFVRGYWVA</sequence>
<feature type="transmembrane region" description="Helical" evidence="10">
    <location>
        <begin position="139"/>
        <end position="166"/>
    </location>
</feature>
<evidence type="ECO:0000256" key="6">
    <source>
        <dbReference type="ARBA" id="ARBA00022692"/>
    </source>
</evidence>
<protein>
    <recommendedName>
        <fullName evidence="13">Glycosyltransferase RgtA/B/C/D-like domain-containing protein</fullName>
    </recommendedName>
</protein>
<dbReference type="GO" id="GO:0016020">
    <property type="term" value="C:membrane"/>
    <property type="evidence" value="ECO:0007669"/>
    <property type="project" value="GOC"/>
</dbReference>
<evidence type="ECO:0000256" key="5">
    <source>
        <dbReference type="ARBA" id="ARBA00022679"/>
    </source>
</evidence>
<evidence type="ECO:0000256" key="4">
    <source>
        <dbReference type="ARBA" id="ARBA00022676"/>
    </source>
</evidence>
<keyword evidence="6 10" id="KW-0812">Transmembrane</keyword>
<reference evidence="11 12" key="1">
    <citation type="journal article" date="2016" name="Nat. Commun.">
        <title>Thousands of microbial genomes shed light on interconnected biogeochemical processes in an aquifer system.</title>
        <authorList>
            <person name="Anantharaman K."/>
            <person name="Brown C.T."/>
            <person name="Hug L.A."/>
            <person name="Sharon I."/>
            <person name="Castelle C.J."/>
            <person name="Probst A.J."/>
            <person name="Thomas B.C."/>
            <person name="Singh A."/>
            <person name="Wilkins M.J."/>
            <person name="Karaoz U."/>
            <person name="Brodie E.L."/>
            <person name="Williams K.H."/>
            <person name="Hubbard S.S."/>
            <person name="Banfield J.F."/>
        </authorList>
    </citation>
    <scope>NUCLEOTIDE SEQUENCE [LARGE SCALE GENOMIC DNA]</scope>
</reference>
<keyword evidence="8 10" id="KW-1133">Transmembrane helix</keyword>
<dbReference type="InterPro" id="IPR007315">
    <property type="entry name" value="PIG-V/Gpi18"/>
</dbReference>
<dbReference type="GO" id="GO:0031501">
    <property type="term" value="C:mannosyltransferase complex"/>
    <property type="evidence" value="ECO:0007669"/>
    <property type="project" value="TreeGrafter"/>
</dbReference>
<feature type="transmembrane region" description="Helical" evidence="10">
    <location>
        <begin position="312"/>
        <end position="328"/>
    </location>
</feature>
<organism evidence="11 12">
    <name type="scientific">Candidatus Chisholmbacteria bacterium RIFCSPLOWO2_01_FULL_49_14</name>
    <dbReference type="NCBI Taxonomy" id="1797593"/>
    <lineage>
        <taxon>Bacteria</taxon>
        <taxon>Candidatus Chisholmiibacteriota</taxon>
    </lineage>
</organism>
<dbReference type="GO" id="GO:0006506">
    <property type="term" value="P:GPI anchor biosynthetic process"/>
    <property type="evidence" value="ECO:0007669"/>
    <property type="project" value="UniProtKB-UniPathway"/>
</dbReference>
<feature type="transmembrane region" description="Helical" evidence="10">
    <location>
        <begin position="213"/>
        <end position="235"/>
    </location>
</feature>
<dbReference type="AlphaFoldDB" id="A0A1G1W4R1"/>
<dbReference type="PANTHER" id="PTHR12468">
    <property type="entry name" value="GPI MANNOSYLTRANSFERASE 2"/>
    <property type="match status" value="1"/>
</dbReference>
<evidence type="ECO:0008006" key="13">
    <source>
        <dbReference type="Google" id="ProtNLM"/>
    </source>
</evidence>
<evidence type="ECO:0000313" key="11">
    <source>
        <dbReference type="EMBL" id="OGY22367.1"/>
    </source>
</evidence>
<proteinExistence type="predicted"/>
<gene>
    <name evidence="11" type="ORF">A3A65_04395</name>
</gene>
<evidence type="ECO:0000256" key="8">
    <source>
        <dbReference type="ARBA" id="ARBA00022989"/>
    </source>
</evidence>
<evidence type="ECO:0000256" key="1">
    <source>
        <dbReference type="ARBA" id="ARBA00004477"/>
    </source>
</evidence>
<evidence type="ECO:0000256" key="7">
    <source>
        <dbReference type="ARBA" id="ARBA00022824"/>
    </source>
</evidence>
<keyword evidence="5" id="KW-0808">Transferase</keyword>
<keyword evidence="9 10" id="KW-0472">Membrane</keyword>
<dbReference type="GO" id="GO:0004376">
    <property type="term" value="F:GPI mannosyltransferase activity"/>
    <property type="evidence" value="ECO:0007669"/>
    <property type="project" value="InterPro"/>
</dbReference>
<keyword evidence="7" id="KW-0256">Endoplasmic reticulum</keyword>
<feature type="transmembrane region" description="Helical" evidence="10">
    <location>
        <begin position="91"/>
        <end position="118"/>
    </location>
</feature>
<feature type="transmembrane region" description="Helical" evidence="10">
    <location>
        <begin position="284"/>
        <end position="305"/>
    </location>
</feature>
<feature type="transmembrane region" description="Helical" evidence="10">
    <location>
        <begin position="7"/>
        <end position="30"/>
    </location>
</feature>
<dbReference type="UniPathway" id="UPA00196"/>
<evidence type="ECO:0000256" key="10">
    <source>
        <dbReference type="SAM" id="Phobius"/>
    </source>
</evidence>
<dbReference type="Pfam" id="PF04188">
    <property type="entry name" value="Mannosyl_trans2"/>
    <property type="match status" value="1"/>
</dbReference>
<feature type="transmembrane region" description="Helical" evidence="10">
    <location>
        <begin position="359"/>
        <end position="380"/>
    </location>
</feature>
<dbReference type="PANTHER" id="PTHR12468:SF2">
    <property type="entry name" value="GPI MANNOSYLTRANSFERASE 2"/>
    <property type="match status" value="1"/>
</dbReference>
<dbReference type="Proteomes" id="UP000176723">
    <property type="component" value="Unassembled WGS sequence"/>
</dbReference>
<comment type="subcellular location">
    <subcellularLocation>
        <location evidence="1">Endoplasmic reticulum membrane</location>
        <topology evidence="1">Multi-pass membrane protein</topology>
    </subcellularLocation>
</comment>
<keyword evidence="3" id="KW-0337">GPI-anchor biosynthesis</keyword>
<evidence type="ECO:0000256" key="9">
    <source>
        <dbReference type="ARBA" id="ARBA00023136"/>
    </source>
</evidence>
<comment type="caution">
    <text evidence="11">The sequence shown here is derived from an EMBL/GenBank/DDBJ whole genome shotgun (WGS) entry which is preliminary data.</text>
</comment>